<protein>
    <recommendedName>
        <fullName evidence="16">Disease resistance protein At1g50180</fullName>
    </recommendedName>
</protein>
<evidence type="ECO:0000256" key="6">
    <source>
        <dbReference type="ARBA" id="ARBA00022821"/>
    </source>
</evidence>
<evidence type="ECO:0000256" key="5">
    <source>
        <dbReference type="ARBA" id="ARBA00022741"/>
    </source>
</evidence>
<evidence type="ECO:0000313" key="15">
    <source>
        <dbReference type="Proteomes" id="UP000824120"/>
    </source>
</evidence>
<dbReference type="GO" id="GO:0098542">
    <property type="term" value="P:defense response to other organism"/>
    <property type="evidence" value="ECO:0007669"/>
    <property type="project" value="TreeGrafter"/>
</dbReference>
<dbReference type="InterPro" id="IPR058922">
    <property type="entry name" value="WHD_DRP"/>
</dbReference>
<dbReference type="InterPro" id="IPR038005">
    <property type="entry name" value="RX-like_CC"/>
</dbReference>
<dbReference type="Proteomes" id="UP000824120">
    <property type="component" value="Chromosome 2"/>
</dbReference>
<feature type="domain" description="Disease resistance R13L4/SHOC-2-like LRR" evidence="13">
    <location>
        <begin position="522"/>
        <end position="827"/>
    </location>
</feature>
<dbReference type="Gene3D" id="1.10.10.10">
    <property type="entry name" value="Winged helix-like DNA-binding domain superfamily/Winged helix DNA-binding domain"/>
    <property type="match status" value="1"/>
</dbReference>
<dbReference type="CDD" id="cd14798">
    <property type="entry name" value="RX-CC_like"/>
    <property type="match status" value="1"/>
</dbReference>
<comment type="caution">
    <text evidence="14">The sequence shown here is derived from an EMBL/GenBank/DDBJ whole genome shotgun (WGS) entry which is preliminary data.</text>
</comment>
<dbReference type="Pfam" id="PF23559">
    <property type="entry name" value="WHD_DRP"/>
    <property type="match status" value="1"/>
</dbReference>
<dbReference type="Gene3D" id="3.80.10.10">
    <property type="entry name" value="Ribonuclease Inhibitor"/>
    <property type="match status" value="1"/>
</dbReference>
<dbReference type="Pfam" id="PF23598">
    <property type="entry name" value="LRR_14"/>
    <property type="match status" value="1"/>
</dbReference>
<evidence type="ECO:0008006" key="16">
    <source>
        <dbReference type="Google" id="ProtNLM"/>
    </source>
</evidence>
<dbReference type="EMBL" id="JACXVP010000002">
    <property type="protein sequence ID" value="KAG5622145.1"/>
    <property type="molecule type" value="Genomic_DNA"/>
</dbReference>
<keyword evidence="7" id="KW-0067">ATP-binding</keyword>
<dbReference type="PRINTS" id="PR00364">
    <property type="entry name" value="DISEASERSIST"/>
</dbReference>
<dbReference type="Gene3D" id="3.40.50.300">
    <property type="entry name" value="P-loop containing nucleotide triphosphate hydrolases"/>
    <property type="match status" value="1"/>
</dbReference>
<comment type="similarity">
    <text evidence="2">Belongs to the disease resistance NB-LRR family.</text>
</comment>
<dbReference type="SUPFAM" id="SSF52058">
    <property type="entry name" value="L domain-like"/>
    <property type="match status" value="1"/>
</dbReference>
<dbReference type="FunFam" id="3.40.50.300:FF:001091">
    <property type="entry name" value="Probable disease resistance protein At1g61300"/>
    <property type="match status" value="1"/>
</dbReference>
<keyword evidence="3" id="KW-0433">Leucine-rich repeat</keyword>
<dbReference type="GO" id="GO:0016020">
    <property type="term" value="C:membrane"/>
    <property type="evidence" value="ECO:0007669"/>
    <property type="project" value="UniProtKB-SubCell"/>
</dbReference>
<dbReference type="InterPro" id="IPR027417">
    <property type="entry name" value="P-loop_NTPase"/>
</dbReference>
<evidence type="ECO:0000256" key="4">
    <source>
        <dbReference type="ARBA" id="ARBA00022737"/>
    </source>
</evidence>
<gene>
    <name evidence="14" type="ORF">H5410_007363</name>
</gene>
<evidence type="ECO:0000256" key="8">
    <source>
        <dbReference type="ARBA" id="ARBA00023054"/>
    </source>
</evidence>
<dbReference type="Gene3D" id="1.20.5.4130">
    <property type="match status" value="1"/>
</dbReference>
<accession>A0A9J6ACG2</accession>
<dbReference type="AlphaFoldDB" id="A0A9J6ACG2"/>
<dbReference type="GO" id="GO:0005524">
    <property type="term" value="F:ATP binding"/>
    <property type="evidence" value="ECO:0007669"/>
    <property type="project" value="UniProtKB-KW"/>
</dbReference>
<evidence type="ECO:0000259" key="11">
    <source>
        <dbReference type="Pfam" id="PF18052"/>
    </source>
</evidence>
<name>A0A9J6ACG2_SOLCO</name>
<dbReference type="PANTHER" id="PTHR23155">
    <property type="entry name" value="DISEASE RESISTANCE PROTEIN RP"/>
    <property type="match status" value="1"/>
</dbReference>
<dbReference type="InterPro" id="IPR042197">
    <property type="entry name" value="Apaf_helical"/>
</dbReference>
<dbReference type="FunFam" id="1.10.10.10:FF:000322">
    <property type="entry name" value="Probable disease resistance protein At1g63360"/>
    <property type="match status" value="1"/>
</dbReference>
<evidence type="ECO:0000256" key="2">
    <source>
        <dbReference type="ARBA" id="ARBA00008894"/>
    </source>
</evidence>
<evidence type="ECO:0000256" key="9">
    <source>
        <dbReference type="ARBA" id="ARBA00023136"/>
    </source>
</evidence>
<evidence type="ECO:0000256" key="1">
    <source>
        <dbReference type="ARBA" id="ARBA00004170"/>
    </source>
</evidence>
<dbReference type="Pfam" id="PF00931">
    <property type="entry name" value="NB-ARC"/>
    <property type="match status" value="1"/>
</dbReference>
<evidence type="ECO:0000256" key="3">
    <source>
        <dbReference type="ARBA" id="ARBA00022614"/>
    </source>
</evidence>
<dbReference type="SUPFAM" id="SSF52540">
    <property type="entry name" value="P-loop containing nucleoside triphosphate hydrolases"/>
    <property type="match status" value="1"/>
</dbReference>
<keyword evidence="15" id="KW-1185">Reference proteome</keyword>
<organism evidence="14 15">
    <name type="scientific">Solanum commersonii</name>
    <name type="common">Commerson's wild potato</name>
    <name type="synonym">Commerson's nightshade</name>
    <dbReference type="NCBI Taxonomy" id="4109"/>
    <lineage>
        <taxon>Eukaryota</taxon>
        <taxon>Viridiplantae</taxon>
        <taxon>Streptophyta</taxon>
        <taxon>Embryophyta</taxon>
        <taxon>Tracheophyta</taxon>
        <taxon>Spermatophyta</taxon>
        <taxon>Magnoliopsida</taxon>
        <taxon>eudicotyledons</taxon>
        <taxon>Gunneridae</taxon>
        <taxon>Pentapetalae</taxon>
        <taxon>asterids</taxon>
        <taxon>lamiids</taxon>
        <taxon>Solanales</taxon>
        <taxon>Solanaceae</taxon>
        <taxon>Solanoideae</taxon>
        <taxon>Solaneae</taxon>
        <taxon>Solanum</taxon>
    </lineage>
</organism>
<keyword evidence="8" id="KW-0175">Coiled coil</keyword>
<keyword evidence="9" id="KW-0472">Membrane</keyword>
<evidence type="ECO:0000313" key="14">
    <source>
        <dbReference type="EMBL" id="KAG5622145.1"/>
    </source>
</evidence>
<dbReference type="Pfam" id="PF18052">
    <property type="entry name" value="Rx_N"/>
    <property type="match status" value="1"/>
</dbReference>
<dbReference type="InterPro" id="IPR041118">
    <property type="entry name" value="Rx_N"/>
</dbReference>
<dbReference type="GO" id="GO:0043531">
    <property type="term" value="F:ADP binding"/>
    <property type="evidence" value="ECO:0007669"/>
    <property type="project" value="InterPro"/>
</dbReference>
<comment type="subcellular location">
    <subcellularLocation>
        <location evidence="1">Membrane</location>
        <topology evidence="1">Peripheral membrane protein</topology>
    </subcellularLocation>
</comment>
<evidence type="ECO:0000259" key="12">
    <source>
        <dbReference type="Pfam" id="PF23559"/>
    </source>
</evidence>
<dbReference type="InterPro" id="IPR044974">
    <property type="entry name" value="Disease_R_plants"/>
</dbReference>
<proteinExistence type="inferred from homology"/>
<dbReference type="InterPro" id="IPR002182">
    <property type="entry name" value="NB-ARC"/>
</dbReference>
<evidence type="ECO:0000259" key="13">
    <source>
        <dbReference type="Pfam" id="PF23598"/>
    </source>
</evidence>
<evidence type="ECO:0000256" key="7">
    <source>
        <dbReference type="ARBA" id="ARBA00022840"/>
    </source>
</evidence>
<keyword evidence="6" id="KW-0611">Plant defense</keyword>
<dbReference type="FunFam" id="1.10.8.430:FF:000003">
    <property type="entry name" value="Probable disease resistance protein At5g66910"/>
    <property type="match status" value="1"/>
</dbReference>
<dbReference type="PANTHER" id="PTHR23155:SF1193">
    <property type="entry name" value="DISEASE RESISTANCE PROTEIN RPP13-RELATED"/>
    <property type="match status" value="1"/>
</dbReference>
<dbReference type="OrthoDB" id="646178at2759"/>
<evidence type="ECO:0000259" key="10">
    <source>
        <dbReference type="Pfam" id="PF00931"/>
    </source>
</evidence>
<reference evidence="14 15" key="1">
    <citation type="submission" date="2020-09" db="EMBL/GenBank/DDBJ databases">
        <title>De no assembly of potato wild relative species, Solanum commersonii.</title>
        <authorList>
            <person name="Cho K."/>
        </authorList>
    </citation>
    <scope>NUCLEOTIDE SEQUENCE [LARGE SCALE GENOMIC DNA]</scope>
    <source>
        <strain evidence="14">LZ3.2</strain>
        <tissue evidence="14">Leaf</tissue>
    </source>
</reference>
<keyword evidence="4" id="KW-0677">Repeat</keyword>
<dbReference type="GO" id="GO:0051607">
    <property type="term" value="P:defense response to virus"/>
    <property type="evidence" value="ECO:0007669"/>
    <property type="project" value="UniProtKB-ARBA"/>
</dbReference>
<feature type="domain" description="Disease resistance N-terminal" evidence="11">
    <location>
        <begin position="5"/>
        <end position="95"/>
    </location>
</feature>
<feature type="domain" description="NB-ARC" evidence="10">
    <location>
        <begin position="144"/>
        <end position="322"/>
    </location>
</feature>
<sequence>MAEAAVSYVVERLIDLLQKKIVFLKSIQQGVEGMQDELVRMKCFLKDADMKQEEDEAATIRNWVSEIRAVAYHAEDVIEIFIHQVESQKRQSFFIKCVFYPKKLYCLDKVGKEIESIQTRILEISNSRERYGIRHIQGLGDGEEKHVSSVLSILLKEDKRLRVASIVGMGGVGKTTLAKEVYNQTQIRDKFDTRAWLYVSQDYKPMKIIKELILQLANPEEDKVKIVDTMDKLSEAGLEEMLQRRLKDTCYLIVLDDMWTTEACDLIVRSFPNNDKSSRLLLTSRRKEVALHADPHATPYKLEVLSEEESWELFLKKVFAEDRECPQDLVDVGKEILEKCDGLPLAITVIGGLLAGKKQQRSEWQRVQRGLSSYLDKTQTYGVSTILALSYQDLPPHLKSCFLHLGLLQKGRDIPVKQLMHIWIAHGLIHQKGEQTLEDIVEDYLDELIGRNMLQVILVTADDRVKSCRLHDLLRDFCMMKAKEEMFLEVDNPSISLSGSRHRVIYSPVKRYEYLGNSKSYIRSLLSFDSSAKLVNLDCICTSSFKLLRVLYIDSPGLKVISDSIGKLCSLKYLGIGWKTCIKKFPHSISRLQNLETIDMPMSRFYSVKVPNVLWKLENLRHILGYINSPRLLKIDLPNNLQTLGSIPVQHWMHHENLTRMTHLQKVGLLIGSADNLDMDRLCDSFAKLESLQSLCLEVEGSVKITLVAGLTKLSHVVKLKLKGGLASTPANTCVFPPNLCQLTLVNSKLHPKSIKVLEKLTNLSVLKLVKAFYQYNERQEYRIRISENGFRGLKFLRMDQLMYMKAMSLGKGAMAGLKCLQIFKCYSLMRLPGELISLSNLEKLEIREMPEAFIARLQVSELHKLQHIPNIVVGHPSTDYEEWIQQLKRENIFVHKVKRETFGNIGVLATRVEAPASSPPVENAGVTLFVPIPMATNLEKLEIREMPEAFIARLQVSDLHKLRHIPNIVVGHPSTDYEEWIEELEHTIRKIRSKAQEIRAAHLFKRLGEGSTDDNAD</sequence>
<feature type="domain" description="Disease resistance protein winged helix" evidence="12">
    <location>
        <begin position="410"/>
        <end position="477"/>
    </location>
</feature>
<keyword evidence="5" id="KW-0547">Nucleotide-binding</keyword>
<dbReference type="InterPro" id="IPR032675">
    <property type="entry name" value="LRR_dom_sf"/>
</dbReference>
<dbReference type="InterPro" id="IPR055414">
    <property type="entry name" value="LRR_R13L4/SHOC2-like"/>
</dbReference>
<dbReference type="InterPro" id="IPR036388">
    <property type="entry name" value="WH-like_DNA-bd_sf"/>
</dbReference>
<dbReference type="Gene3D" id="1.10.8.430">
    <property type="entry name" value="Helical domain of apoptotic protease-activating factors"/>
    <property type="match status" value="1"/>
</dbReference>